<dbReference type="Gene3D" id="2.70.70.10">
    <property type="entry name" value="Glucose Permease (Domain IIA)"/>
    <property type="match status" value="1"/>
</dbReference>
<comment type="similarity">
    <text evidence="1">Belongs to the class-III pyridoxal-phosphate-dependent aminotransferase family.</text>
</comment>
<feature type="domain" description="M23ase beta-sheet core" evidence="3">
    <location>
        <begin position="444"/>
        <end position="541"/>
    </location>
</feature>
<dbReference type="GO" id="GO:0008483">
    <property type="term" value="F:transaminase activity"/>
    <property type="evidence" value="ECO:0007669"/>
    <property type="project" value="UniProtKB-KW"/>
</dbReference>
<gene>
    <name evidence="5" type="ORF">HKN21_00210</name>
</gene>
<dbReference type="Gene3D" id="3.40.640.10">
    <property type="entry name" value="Type I PLP-dependent aspartate aminotransferase-like (Major domain)"/>
    <property type="match status" value="1"/>
</dbReference>
<reference evidence="5 6" key="1">
    <citation type="submission" date="2020-03" db="EMBL/GenBank/DDBJ databases">
        <title>Metabolic flexibility allows generalist bacteria to become dominant in a frequently disturbed ecosystem.</title>
        <authorList>
            <person name="Chen Y.-J."/>
            <person name="Leung P.M."/>
            <person name="Bay S.K."/>
            <person name="Hugenholtz P."/>
            <person name="Kessler A.J."/>
            <person name="Shelley G."/>
            <person name="Waite D.W."/>
            <person name="Cook P.L."/>
            <person name="Greening C."/>
        </authorList>
    </citation>
    <scope>NUCLEOTIDE SEQUENCE [LARGE SCALE GENOMIC DNA]</scope>
    <source>
        <strain evidence="5">SS_bin_28</strain>
    </source>
</reference>
<evidence type="ECO:0000259" key="4">
    <source>
        <dbReference type="Pfam" id="PF01636"/>
    </source>
</evidence>
<evidence type="ECO:0000313" key="5">
    <source>
        <dbReference type="EMBL" id="NNF05156.1"/>
    </source>
</evidence>
<dbReference type="InterPro" id="IPR002575">
    <property type="entry name" value="Aminoglycoside_PTrfase"/>
</dbReference>
<comment type="caution">
    <text evidence="5">The sequence shown here is derived from an EMBL/GenBank/DDBJ whole genome shotgun (WGS) entry which is preliminary data.</text>
</comment>
<dbReference type="Gene3D" id="3.30.200.20">
    <property type="entry name" value="Phosphorylase Kinase, domain 1"/>
    <property type="match status" value="1"/>
</dbReference>
<dbReference type="Pfam" id="PF00202">
    <property type="entry name" value="Aminotran_3"/>
    <property type="match status" value="1"/>
</dbReference>
<dbReference type="Proteomes" id="UP000547674">
    <property type="component" value="Unassembled WGS sequence"/>
</dbReference>
<dbReference type="InterPro" id="IPR015424">
    <property type="entry name" value="PyrdxlP-dep_Trfase"/>
</dbReference>
<keyword evidence="5" id="KW-0808">Transferase</keyword>
<dbReference type="PANTHER" id="PTHR45688">
    <property type="match status" value="1"/>
</dbReference>
<protein>
    <submittedName>
        <fullName evidence="5">Aminotransferase class III-fold pyridoxal phosphate-dependent enzyme</fullName>
    </submittedName>
</protein>
<dbReference type="InterPro" id="IPR005814">
    <property type="entry name" value="Aminotrans_3"/>
</dbReference>
<dbReference type="NCBIfam" id="NF004799">
    <property type="entry name" value="PRK06148.1"/>
    <property type="match status" value="1"/>
</dbReference>
<dbReference type="PANTHER" id="PTHR45688:SF13">
    <property type="entry name" value="ALANINE--GLYOXYLATE AMINOTRANSFERASE 2-LIKE"/>
    <property type="match status" value="1"/>
</dbReference>
<dbReference type="GO" id="GO:0030170">
    <property type="term" value="F:pyridoxal phosphate binding"/>
    <property type="evidence" value="ECO:0007669"/>
    <property type="project" value="InterPro"/>
</dbReference>
<dbReference type="CDD" id="cd12797">
    <property type="entry name" value="M23_peptidase"/>
    <property type="match status" value="1"/>
</dbReference>
<name>A0A7Y2E4U8_UNCEI</name>
<dbReference type="InterPro" id="IPR016047">
    <property type="entry name" value="M23ase_b-sheet_dom"/>
</dbReference>
<dbReference type="Pfam" id="PF01551">
    <property type="entry name" value="Peptidase_M23"/>
    <property type="match status" value="1"/>
</dbReference>
<dbReference type="InterPro" id="IPR011055">
    <property type="entry name" value="Dup_hybrid_motif"/>
</dbReference>
<organism evidence="5 6">
    <name type="scientific">Eiseniibacteriota bacterium</name>
    <dbReference type="NCBI Taxonomy" id="2212470"/>
    <lineage>
        <taxon>Bacteria</taxon>
        <taxon>Candidatus Eiseniibacteriota</taxon>
    </lineage>
</organism>
<feature type="domain" description="Aminoglycoside phosphotransferase" evidence="4">
    <location>
        <begin position="31"/>
        <end position="257"/>
    </location>
</feature>
<sequence length="1018" mass="112368">MDPIAANRPQVGMDQILKALSEYMTLKVESYTALPSDRDQNVLIETEEGTFVLKVANPFEPKEALDLQNATMLHLANKPIGITTPVPVAAKDGHTLCDVEFNGTKLHIRLSPYVAGTPLAQARPHNRELMGHLGSVLGRLTNALKDFSHPAQDRDLHWDLRQAEKTIEDHRQTINDSDKNSTLDWALQYWNQVQRLAPELPQSVIHGDANDHNILVNKIHPRDTGFEPRKVVGLIDFGDMTQSWTVAELAIACAYIMLEKKSPLTMAREVVRRFHEERPLSDQELEALFPLVVLRLATSVSVSAFQQAQEPANKYLSVTSEPAWNLLQKFAAMPEGLAHLAFRQACGLEPIPHSKKLLNALSKTKVKPVVAGDPSKAHVFDLSVGNLLSGEIGNPEDMAEWTEKMFAIQKAAAAPYGVGRYGEARLLYATEAFNDPVYGEPRTVHLGMDLFAPVDTPVMTPLDGIVRSLQNNNFPRDYGPTVILEHELDGVTFYTLYGHLTLNSLDNLTVGQSLKAGDEVGTMGDLKVNGDWPPHTHFQIILDRLGIEGDFPGVCTPAGKDLWQAICPDPNLLLRIPEARFPKPELDAETLMHEREQILGRNLSVSYRKPLKIVRGKGQYLYDHLGRSYLDGVNNVCHVGHAHPKVVDALKRQASVLNTNTRYLHETILEYARELTATFPEPLSVCFLVCTGSEANELALRLARAHTHRRDVLVIDAAYHGHTSTLIDMSPYKHKAKGGQGPPDYVHTLDLPDPYRGKYQTGNLGQQYAQDAEHMLTRLRREGSEVAAFFHESLLGCGGQIVLPDGYLREMYGRVRSFGGLCVADEVQVGFGRVGSHMWAFETQSVVPDIVTMGKPIGNGHPLAAVVTTPDIAASFDNGMEYFNTFGGNPVSCAVGREVLRVIQEENLQAHALEVGTLLISELKKLKSHAVVGDVRGLGLFAGVELVLDRETKTPAPKVASYVAERMRDHGILISTDGPDHNVLKLKPPLVFSREDAFRLGVILDKVLGEDFVVAATG</sequence>
<dbReference type="SUPFAM" id="SSF56112">
    <property type="entry name" value="Protein kinase-like (PK-like)"/>
    <property type="match status" value="1"/>
</dbReference>
<dbReference type="InterPro" id="IPR015421">
    <property type="entry name" value="PyrdxlP-dep_Trfase_major"/>
</dbReference>
<accession>A0A7Y2E4U8</accession>
<dbReference type="Gene3D" id="3.90.1150.10">
    <property type="entry name" value="Aspartate Aminotransferase, domain 1"/>
    <property type="match status" value="1"/>
</dbReference>
<dbReference type="PROSITE" id="PS00600">
    <property type="entry name" value="AA_TRANSFER_CLASS_3"/>
    <property type="match status" value="1"/>
</dbReference>
<dbReference type="InterPro" id="IPR011009">
    <property type="entry name" value="Kinase-like_dom_sf"/>
</dbReference>
<dbReference type="SUPFAM" id="SSF51261">
    <property type="entry name" value="Duplicated hybrid motif"/>
    <property type="match status" value="1"/>
</dbReference>
<proteinExistence type="inferred from homology"/>
<dbReference type="Gene3D" id="3.90.1200.10">
    <property type="match status" value="1"/>
</dbReference>
<keyword evidence="2" id="KW-0663">Pyridoxal phosphate</keyword>
<dbReference type="Pfam" id="PF01636">
    <property type="entry name" value="APH"/>
    <property type="match status" value="1"/>
</dbReference>
<dbReference type="SUPFAM" id="SSF53383">
    <property type="entry name" value="PLP-dependent transferases"/>
    <property type="match status" value="1"/>
</dbReference>
<evidence type="ECO:0000259" key="3">
    <source>
        <dbReference type="Pfam" id="PF01551"/>
    </source>
</evidence>
<dbReference type="InterPro" id="IPR049704">
    <property type="entry name" value="Aminotrans_3_PPA_site"/>
</dbReference>
<keyword evidence="5" id="KW-0032">Aminotransferase</keyword>
<dbReference type="EMBL" id="JABDJR010000003">
    <property type="protein sequence ID" value="NNF05156.1"/>
    <property type="molecule type" value="Genomic_DNA"/>
</dbReference>
<dbReference type="InterPro" id="IPR015422">
    <property type="entry name" value="PyrdxlP-dep_Trfase_small"/>
</dbReference>
<dbReference type="CDD" id="cd00610">
    <property type="entry name" value="OAT_like"/>
    <property type="match status" value="1"/>
</dbReference>
<evidence type="ECO:0000313" key="6">
    <source>
        <dbReference type="Proteomes" id="UP000547674"/>
    </source>
</evidence>
<dbReference type="AlphaFoldDB" id="A0A7Y2E4U8"/>
<evidence type="ECO:0000256" key="1">
    <source>
        <dbReference type="ARBA" id="ARBA00008954"/>
    </source>
</evidence>
<evidence type="ECO:0000256" key="2">
    <source>
        <dbReference type="ARBA" id="ARBA00022898"/>
    </source>
</evidence>